<accession>A0A0B1S0Q0</accession>
<proteinExistence type="predicted"/>
<dbReference type="Proteomes" id="UP000053660">
    <property type="component" value="Unassembled WGS sequence"/>
</dbReference>
<sequence>MDQWCNVDPRPQASSSLTLLVTDTENMKVIVL</sequence>
<evidence type="ECO:0000313" key="2">
    <source>
        <dbReference type="Proteomes" id="UP000053660"/>
    </source>
</evidence>
<dbReference type="AlphaFoldDB" id="A0A0B1S0Q0"/>
<gene>
    <name evidence="1" type="ORF">OESDEN_22904</name>
</gene>
<reference evidence="1 2" key="1">
    <citation type="submission" date="2014-03" db="EMBL/GenBank/DDBJ databases">
        <title>Draft genome of the hookworm Oesophagostomum dentatum.</title>
        <authorList>
            <person name="Mitreva M."/>
        </authorList>
    </citation>
    <scope>NUCLEOTIDE SEQUENCE [LARGE SCALE GENOMIC DNA]</scope>
    <source>
        <strain evidence="1 2">OD-Hann</strain>
    </source>
</reference>
<protein>
    <submittedName>
        <fullName evidence="1">Uncharacterized protein</fullName>
    </submittedName>
</protein>
<keyword evidence="2" id="KW-1185">Reference proteome</keyword>
<dbReference type="EMBL" id="KN610725">
    <property type="protein sequence ID" value="KHJ77476.1"/>
    <property type="molecule type" value="Genomic_DNA"/>
</dbReference>
<name>A0A0B1S0Q0_OESDE</name>
<evidence type="ECO:0000313" key="1">
    <source>
        <dbReference type="EMBL" id="KHJ77476.1"/>
    </source>
</evidence>
<organism evidence="1 2">
    <name type="scientific">Oesophagostomum dentatum</name>
    <name type="common">Nodular worm</name>
    <dbReference type="NCBI Taxonomy" id="61180"/>
    <lineage>
        <taxon>Eukaryota</taxon>
        <taxon>Metazoa</taxon>
        <taxon>Ecdysozoa</taxon>
        <taxon>Nematoda</taxon>
        <taxon>Chromadorea</taxon>
        <taxon>Rhabditida</taxon>
        <taxon>Rhabditina</taxon>
        <taxon>Rhabditomorpha</taxon>
        <taxon>Strongyloidea</taxon>
        <taxon>Strongylidae</taxon>
        <taxon>Oesophagostomum</taxon>
    </lineage>
</organism>